<comment type="caution">
    <text evidence="1">The sequence shown here is derived from an EMBL/GenBank/DDBJ whole genome shotgun (WGS) entry which is preliminary data.</text>
</comment>
<dbReference type="Gene3D" id="3.40.30.10">
    <property type="entry name" value="Glutaredoxin"/>
    <property type="match status" value="1"/>
</dbReference>
<dbReference type="InterPro" id="IPR036249">
    <property type="entry name" value="Thioredoxin-like_sf"/>
</dbReference>
<organism evidence="1 2">
    <name type="scientific">Bombardia bombarda</name>
    <dbReference type="NCBI Taxonomy" id="252184"/>
    <lineage>
        <taxon>Eukaryota</taxon>
        <taxon>Fungi</taxon>
        <taxon>Dikarya</taxon>
        <taxon>Ascomycota</taxon>
        <taxon>Pezizomycotina</taxon>
        <taxon>Sordariomycetes</taxon>
        <taxon>Sordariomycetidae</taxon>
        <taxon>Sordariales</taxon>
        <taxon>Lasiosphaeriaceae</taxon>
        <taxon>Bombardia</taxon>
    </lineage>
</organism>
<sequence>MVYHLYITSKNYSSWSMRPWVLMRELSIPFHEEMAELISGIGHQPHWKAFSPTGCESLAIVEYLAENHPDKAIYPLLASSPTASAEAQRKARAARAWARSATAEMHAGFAAVRDEMGMNVGLRIQLEELDEDNKPVISAALARDLARLDELWSEGLAKFGGPFLAGDKFGAVDAFFAPVVLRLQTYAVKEWVEAALGETGREVLHDEDSVRGRRVLEDLRAVAAAAVDV</sequence>
<dbReference type="Gene3D" id="1.20.1050.10">
    <property type="match status" value="1"/>
</dbReference>
<evidence type="ECO:0008006" key="3">
    <source>
        <dbReference type="Google" id="ProtNLM"/>
    </source>
</evidence>
<accession>A0AA40CFS8</accession>
<evidence type="ECO:0000313" key="2">
    <source>
        <dbReference type="Proteomes" id="UP001174934"/>
    </source>
</evidence>
<dbReference type="SUPFAM" id="SSF52833">
    <property type="entry name" value="Thioredoxin-like"/>
    <property type="match status" value="1"/>
</dbReference>
<dbReference type="SUPFAM" id="SSF47616">
    <property type="entry name" value="GST C-terminal domain-like"/>
    <property type="match status" value="1"/>
</dbReference>
<gene>
    <name evidence="1" type="ORF">B0T17DRAFT_612570</name>
</gene>
<protein>
    <recommendedName>
        <fullName evidence="3">Glutathione S-transferase</fullName>
    </recommendedName>
</protein>
<dbReference type="AlphaFoldDB" id="A0AA40CFS8"/>
<name>A0AA40CFS8_9PEZI</name>
<dbReference type="InterPro" id="IPR036282">
    <property type="entry name" value="Glutathione-S-Trfase_C_sf"/>
</dbReference>
<reference evidence="1" key="1">
    <citation type="submission" date="2023-06" db="EMBL/GenBank/DDBJ databases">
        <title>Genome-scale phylogeny and comparative genomics of the fungal order Sordariales.</title>
        <authorList>
            <consortium name="Lawrence Berkeley National Laboratory"/>
            <person name="Hensen N."/>
            <person name="Bonometti L."/>
            <person name="Westerberg I."/>
            <person name="Brannstrom I.O."/>
            <person name="Guillou S."/>
            <person name="Cros-Aarteil S."/>
            <person name="Calhoun S."/>
            <person name="Haridas S."/>
            <person name="Kuo A."/>
            <person name="Mondo S."/>
            <person name="Pangilinan J."/>
            <person name="Riley R."/>
            <person name="LaButti K."/>
            <person name="Andreopoulos B."/>
            <person name="Lipzen A."/>
            <person name="Chen C."/>
            <person name="Yanf M."/>
            <person name="Daum C."/>
            <person name="Ng V."/>
            <person name="Clum A."/>
            <person name="Steindorff A."/>
            <person name="Ohm R."/>
            <person name="Martin F."/>
            <person name="Silar P."/>
            <person name="Natvig D."/>
            <person name="Lalanne C."/>
            <person name="Gautier V."/>
            <person name="Ament-velasquez S.L."/>
            <person name="Kruys A."/>
            <person name="Hutchinson M.I."/>
            <person name="Powell A.J."/>
            <person name="Barry K."/>
            <person name="Miller A.N."/>
            <person name="Grigoriev I.V."/>
            <person name="Debuchy R."/>
            <person name="Gladieux P."/>
            <person name="Thoren M.H."/>
            <person name="Johannesson H."/>
        </authorList>
    </citation>
    <scope>NUCLEOTIDE SEQUENCE</scope>
    <source>
        <strain evidence="1">SMH3391-2</strain>
    </source>
</reference>
<keyword evidence="2" id="KW-1185">Reference proteome</keyword>
<evidence type="ECO:0000313" key="1">
    <source>
        <dbReference type="EMBL" id="KAK0635749.1"/>
    </source>
</evidence>
<dbReference type="Proteomes" id="UP001174934">
    <property type="component" value="Unassembled WGS sequence"/>
</dbReference>
<dbReference type="EMBL" id="JAULSR010000001">
    <property type="protein sequence ID" value="KAK0635749.1"/>
    <property type="molecule type" value="Genomic_DNA"/>
</dbReference>
<proteinExistence type="predicted"/>